<dbReference type="InterPro" id="IPR037118">
    <property type="entry name" value="Val-tRNA_synth_C_sf"/>
</dbReference>
<dbReference type="InterPro" id="IPR009008">
    <property type="entry name" value="Val/Leu/Ile-tRNA-synth_edit"/>
</dbReference>
<evidence type="ECO:0000259" key="14">
    <source>
        <dbReference type="Pfam" id="PF08264"/>
    </source>
</evidence>
<keyword evidence="6 12" id="KW-0067">ATP-binding</keyword>
<comment type="function">
    <text evidence="12">Catalyzes the attachment of valine to tRNA(Val). As ValRS can inadvertently accommodate and process structurally similar amino acids such as threonine, to avoid such errors, it has a 'posttransfer' editing activity that hydrolyzes mischarged Thr-tRNA(Val) in a tRNA-dependent manner.</text>
</comment>
<evidence type="ECO:0000256" key="11">
    <source>
        <dbReference type="ARBA" id="ARBA00060830"/>
    </source>
</evidence>
<dbReference type="InterPro" id="IPR009080">
    <property type="entry name" value="tRNAsynth_Ia_anticodon-bd"/>
</dbReference>
<dbReference type="PANTHER" id="PTHR11946">
    <property type="entry name" value="VALYL-TRNA SYNTHETASES"/>
    <property type="match status" value="1"/>
</dbReference>
<keyword evidence="5 12" id="KW-0547">Nucleotide-binding</keyword>
<dbReference type="GO" id="GO:0006438">
    <property type="term" value="P:valyl-tRNA aminoacylation"/>
    <property type="evidence" value="ECO:0007669"/>
    <property type="project" value="UniProtKB-UniRule"/>
</dbReference>
<dbReference type="AlphaFoldDB" id="A0A0R2LGS1"/>
<dbReference type="InterPro" id="IPR013155">
    <property type="entry name" value="M/V/L/I-tRNA-synth_anticd-bd"/>
</dbReference>
<keyword evidence="8 12" id="KW-0175">Coiled coil</keyword>
<dbReference type="FunFam" id="3.40.50.620:FF:000098">
    <property type="entry name" value="Valine--tRNA ligase"/>
    <property type="match status" value="1"/>
</dbReference>
<gene>
    <name evidence="12" type="primary">valS</name>
    <name evidence="16" type="ORF">IV66_GL001223</name>
</gene>
<evidence type="ECO:0000256" key="4">
    <source>
        <dbReference type="ARBA" id="ARBA00022598"/>
    </source>
</evidence>
<comment type="subunit">
    <text evidence="2 12">Monomer.</text>
</comment>
<evidence type="ECO:0000256" key="5">
    <source>
        <dbReference type="ARBA" id="ARBA00022741"/>
    </source>
</evidence>
<dbReference type="InterPro" id="IPR014729">
    <property type="entry name" value="Rossmann-like_a/b/a_fold"/>
</dbReference>
<dbReference type="InterPro" id="IPR033705">
    <property type="entry name" value="Anticodon_Ia_Val"/>
</dbReference>
<dbReference type="SUPFAM" id="SSF46589">
    <property type="entry name" value="tRNA-binding arm"/>
    <property type="match status" value="1"/>
</dbReference>
<dbReference type="FunFam" id="3.90.740.10:FF:000005">
    <property type="entry name" value="Valine--tRNA ligase, mitochondrial"/>
    <property type="match status" value="1"/>
</dbReference>
<evidence type="ECO:0000256" key="10">
    <source>
        <dbReference type="ARBA" id="ARBA00047552"/>
    </source>
</evidence>
<proteinExistence type="inferred from homology"/>
<comment type="similarity">
    <text evidence="11 12">Belongs to the class-I aminoacyl-tRNA synthetase family. ValS type 1 subfamily.</text>
</comment>
<dbReference type="GO" id="GO:0002161">
    <property type="term" value="F:aminoacyl-tRNA deacylase activity"/>
    <property type="evidence" value="ECO:0007669"/>
    <property type="project" value="InterPro"/>
</dbReference>
<dbReference type="FunFam" id="1.10.287.380:FF:000001">
    <property type="entry name" value="Valine--tRNA ligase"/>
    <property type="match status" value="1"/>
</dbReference>
<evidence type="ECO:0000313" key="16">
    <source>
        <dbReference type="EMBL" id="KRO01044.1"/>
    </source>
</evidence>
<dbReference type="Gene3D" id="1.10.730.10">
    <property type="entry name" value="Isoleucyl-tRNA Synthetase, Domain 1"/>
    <property type="match status" value="1"/>
</dbReference>
<dbReference type="SUPFAM" id="SSF50677">
    <property type="entry name" value="ValRS/IleRS/LeuRS editing domain"/>
    <property type="match status" value="1"/>
</dbReference>
<sequence length="886" mass="102244">MAKEVEMSTKYDPTAVEHGRYQEWLDKDLFKPSGDTTKKPYSVVIPPPNVTGKLHLGHAWDTTLQDMIVRQKRMQGFDTLWLPGMDHAGIATQAKVEARLAESGVSRYDLGREKFVDKVWEWKDEYADIIKQQWAKLGLSLDYSRERFTFDDGLSKAVRKVFVALYKKGLIYRGEYIINWDPKARTALSDIEVIHQDDQGAFYHVKYPFVDDTTFNGKNYIEIATTRPETMLGDVAIAVNPKDERYKQLVGKEVILPLHGRHLEIIADQYVDPEFGTGMVKITPAHDPNDFEVGNRHDLERINTMNEDATLNDKAGKYAGMDRFEARKAIVKDLKDQGYLLSKEPIVHSVGHSERTGVQVESRLSTQWFVKMQPLAEAALKNQETDDRVNFVPERFENTFSQWMENVHDWVISRQLWWGHQIPAWYHKETGEIYVGEQEPSDPENWEQDQDVLDTWFSSALWPFSTMGWPNEDAADFKRYFPTDTLVTGYDIIFFWVSRMIFQSKEFTGRRPFKNVLIHGLIRDAEGKKMSKSLGNGIDPMDVIEKYGADALRWFLATGSTPGQDIRFSYKKMDSAWNFINKIWNASRFAIMNFDEKTKAELPDQSEWQLADKWILSRLNSTIREVTRLFEDFEFGEAGRALYNFIWNDLCDWYIEMAKEDFYGKDRSLKHNTQNILCYVLDQTLRLLHPIMPFVTEEIWLAMPHDGTSLVTAAYPQEHAEFENKEAEKGMDNLIELIKAVRNIRADAHAPLSSPIDIQIKTTMPETQSIFESNQDYIERFCHPESLQISADIKAPTLAMTAVISGAEVYIPLAGLIDLNQEVERLQKEIDKLENEVSRGEKKLSNQGFVNNAPSQVVDEEKEKLTGYKEKLSATQSRLAEVKKEM</sequence>
<protein>
    <recommendedName>
        <fullName evidence="12">Valine--tRNA ligase</fullName>
        <ecNumber evidence="12">6.1.1.9</ecNumber>
    </recommendedName>
    <alternativeName>
        <fullName evidence="12">Valyl-tRNA synthetase</fullName>
        <shortName evidence="12">ValRS</shortName>
    </alternativeName>
</protein>
<evidence type="ECO:0000256" key="3">
    <source>
        <dbReference type="ARBA" id="ARBA00022490"/>
    </source>
</evidence>
<keyword evidence="17" id="KW-1185">Reference proteome</keyword>
<dbReference type="SUPFAM" id="SSF52374">
    <property type="entry name" value="Nucleotidylyl transferase"/>
    <property type="match status" value="1"/>
</dbReference>
<dbReference type="STRING" id="449659.IV66_GL001223"/>
<keyword evidence="9 12" id="KW-0030">Aminoacyl-tRNA synthetase</keyword>
<comment type="catalytic activity">
    <reaction evidence="10 12">
        <text>tRNA(Val) + L-valine + ATP = L-valyl-tRNA(Val) + AMP + diphosphate</text>
        <dbReference type="Rhea" id="RHEA:10704"/>
        <dbReference type="Rhea" id="RHEA-COMP:9672"/>
        <dbReference type="Rhea" id="RHEA-COMP:9708"/>
        <dbReference type="ChEBI" id="CHEBI:30616"/>
        <dbReference type="ChEBI" id="CHEBI:33019"/>
        <dbReference type="ChEBI" id="CHEBI:57762"/>
        <dbReference type="ChEBI" id="CHEBI:78442"/>
        <dbReference type="ChEBI" id="CHEBI:78537"/>
        <dbReference type="ChEBI" id="CHEBI:456215"/>
        <dbReference type="EC" id="6.1.1.9"/>
    </reaction>
</comment>
<dbReference type="InterPro" id="IPR002300">
    <property type="entry name" value="aa-tRNA-synth_Ia"/>
</dbReference>
<evidence type="ECO:0000313" key="17">
    <source>
        <dbReference type="Proteomes" id="UP000051886"/>
    </source>
</evidence>
<dbReference type="SUPFAM" id="SSF47323">
    <property type="entry name" value="Anticodon-binding domain of a subclass of class I aminoacyl-tRNA synthetases"/>
    <property type="match status" value="1"/>
</dbReference>
<keyword evidence="4 12" id="KW-0436">Ligase</keyword>
<dbReference type="PATRIC" id="fig|449659.4.peg.1240"/>
<dbReference type="RefSeq" id="WP_017868324.1">
    <property type="nucleotide sequence ID" value="NZ_BJYB01000007.1"/>
</dbReference>
<dbReference type="FunFam" id="1.10.730.10:FF:000014">
    <property type="entry name" value="Valine--tRNA ligase"/>
    <property type="match status" value="1"/>
</dbReference>
<comment type="caution">
    <text evidence="16">The sequence shown here is derived from an EMBL/GenBank/DDBJ whole genome shotgun (WGS) entry which is preliminary data.</text>
</comment>
<feature type="coiled-coil region" evidence="12">
    <location>
        <begin position="816"/>
        <end position="885"/>
    </location>
</feature>
<dbReference type="CDD" id="cd00817">
    <property type="entry name" value="ValRS_core"/>
    <property type="match status" value="1"/>
</dbReference>
<dbReference type="Pfam" id="PF10458">
    <property type="entry name" value="Val_tRNA-synt_C"/>
    <property type="match status" value="1"/>
</dbReference>
<evidence type="ECO:0000259" key="15">
    <source>
        <dbReference type="Pfam" id="PF10458"/>
    </source>
</evidence>
<dbReference type="Pfam" id="PF00133">
    <property type="entry name" value="tRNA-synt_1"/>
    <property type="match status" value="1"/>
</dbReference>
<dbReference type="Pfam" id="PF08264">
    <property type="entry name" value="Anticodon_1"/>
    <property type="match status" value="1"/>
</dbReference>
<feature type="short sequence motif" description="'KMSKS' region" evidence="12">
    <location>
        <begin position="529"/>
        <end position="533"/>
    </location>
</feature>
<comment type="domain">
    <text evidence="12">ValRS has two distinct active sites: one for aminoacylation and one for editing. The misactivated threonine is translocated from the active site to the editing site.</text>
</comment>
<dbReference type="FunFam" id="3.40.50.620:FF:000032">
    <property type="entry name" value="Valine--tRNA ligase"/>
    <property type="match status" value="1"/>
</dbReference>
<dbReference type="InterPro" id="IPR002303">
    <property type="entry name" value="Valyl-tRNA_ligase"/>
</dbReference>
<dbReference type="PRINTS" id="PR00986">
    <property type="entry name" value="TRNASYNTHVAL"/>
</dbReference>
<comment type="domain">
    <text evidence="12">The C-terminal coiled-coil domain is crucial for aminoacylation activity.</text>
</comment>
<dbReference type="EC" id="6.1.1.9" evidence="12"/>
<evidence type="ECO:0000259" key="13">
    <source>
        <dbReference type="Pfam" id="PF00133"/>
    </source>
</evidence>
<dbReference type="InterPro" id="IPR001412">
    <property type="entry name" value="aa-tRNA-synth_I_CS"/>
</dbReference>
<dbReference type="NCBIfam" id="TIGR00422">
    <property type="entry name" value="valS"/>
    <property type="match status" value="1"/>
</dbReference>
<evidence type="ECO:0000256" key="6">
    <source>
        <dbReference type="ARBA" id="ARBA00022840"/>
    </source>
</evidence>
<dbReference type="PANTHER" id="PTHR11946:SF93">
    <property type="entry name" value="VALINE--TRNA LIGASE, CHLOROPLASTIC_MITOCHONDRIAL 2"/>
    <property type="match status" value="1"/>
</dbReference>
<feature type="short sequence motif" description="'HIGH' region" evidence="12">
    <location>
        <begin position="48"/>
        <end position="58"/>
    </location>
</feature>
<dbReference type="GO" id="GO:0005829">
    <property type="term" value="C:cytosol"/>
    <property type="evidence" value="ECO:0007669"/>
    <property type="project" value="TreeGrafter"/>
</dbReference>
<reference evidence="16 17" key="1">
    <citation type="journal article" date="2015" name="Genome Announc.">
        <title>Expanding the biotechnology potential of lactobacilli through comparative genomics of 213 strains and associated genera.</title>
        <authorList>
            <person name="Sun Z."/>
            <person name="Harris H.M."/>
            <person name="McCann A."/>
            <person name="Guo C."/>
            <person name="Argimon S."/>
            <person name="Zhang W."/>
            <person name="Yang X."/>
            <person name="Jeffery I.B."/>
            <person name="Cooney J.C."/>
            <person name="Kagawa T.F."/>
            <person name="Liu W."/>
            <person name="Song Y."/>
            <person name="Salvetti E."/>
            <person name="Wrobel A."/>
            <person name="Rasinkangas P."/>
            <person name="Parkhill J."/>
            <person name="Rea M.C."/>
            <person name="O'Sullivan O."/>
            <person name="Ritari J."/>
            <person name="Douillard F.P."/>
            <person name="Paul Ross R."/>
            <person name="Yang R."/>
            <person name="Briner A.E."/>
            <person name="Felis G.E."/>
            <person name="de Vos W.M."/>
            <person name="Barrangou R."/>
            <person name="Klaenhammer T.R."/>
            <person name="Caufield P.W."/>
            <person name="Cui Y."/>
            <person name="Zhang H."/>
            <person name="O'Toole P.W."/>
        </authorList>
    </citation>
    <scope>NUCLEOTIDE SEQUENCE [LARGE SCALE GENOMIC DNA]</scope>
    <source>
        <strain evidence="16 17">NBRC 103219</strain>
    </source>
</reference>
<keyword evidence="3 12" id="KW-0963">Cytoplasm</keyword>
<dbReference type="OrthoDB" id="9810365at2"/>
<dbReference type="InterPro" id="IPR019499">
    <property type="entry name" value="Val-tRNA_synth_tRNA-bd"/>
</dbReference>
<dbReference type="CDD" id="cd07962">
    <property type="entry name" value="Anticodon_Ia_Val"/>
    <property type="match status" value="1"/>
</dbReference>
<feature type="domain" description="Valyl-tRNA synthetase tRNA-binding arm" evidence="15">
    <location>
        <begin position="818"/>
        <end position="881"/>
    </location>
</feature>
<dbReference type="InterPro" id="IPR010978">
    <property type="entry name" value="tRNA-bd_arm"/>
</dbReference>
<evidence type="ECO:0000256" key="9">
    <source>
        <dbReference type="ARBA" id="ARBA00023146"/>
    </source>
</evidence>
<dbReference type="Gene3D" id="3.40.50.620">
    <property type="entry name" value="HUPs"/>
    <property type="match status" value="2"/>
</dbReference>
<keyword evidence="7 12" id="KW-0648">Protein biosynthesis</keyword>
<dbReference type="Gene3D" id="1.10.287.380">
    <property type="entry name" value="Valyl-tRNA synthetase, C-terminal domain"/>
    <property type="match status" value="1"/>
</dbReference>
<feature type="domain" description="Methionyl/Valyl/Leucyl/Isoleucyl-tRNA synthetase anticodon-binding" evidence="14">
    <location>
        <begin position="612"/>
        <end position="759"/>
    </location>
</feature>
<dbReference type="PROSITE" id="PS00178">
    <property type="entry name" value="AA_TRNA_LIGASE_I"/>
    <property type="match status" value="1"/>
</dbReference>
<feature type="domain" description="Aminoacyl-tRNA synthetase class Ia" evidence="13">
    <location>
        <begin position="20"/>
        <end position="569"/>
    </location>
</feature>
<dbReference type="GO" id="GO:0004832">
    <property type="term" value="F:valine-tRNA ligase activity"/>
    <property type="evidence" value="ECO:0007669"/>
    <property type="project" value="UniProtKB-UniRule"/>
</dbReference>
<dbReference type="EMBL" id="JQCN01000017">
    <property type="protein sequence ID" value="KRO01044.1"/>
    <property type="molecule type" value="Genomic_DNA"/>
</dbReference>
<dbReference type="HAMAP" id="MF_02004">
    <property type="entry name" value="Val_tRNA_synth_type1"/>
    <property type="match status" value="1"/>
</dbReference>
<dbReference type="GO" id="GO:0005524">
    <property type="term" value="F:ATP binding"/>
    <property type="evidence" value="ECO:0007669"/>
    <property type="project" value="UniProtKB-UniRule"/>
</dbReference>
<organism evidence="16 17">
    <name type="scientific">Ligilactobacillus pobuzihii</name>
    <dbReference type="NCBI Taxonomy" id="449659"/>
    <lineage>
        <taxon>Bacteria</taxon>
        <taxon>Bacillati</taxon>
        <taxon>Bacillota</taxon>
        <taxon>Bacilli</taxon>
        <taxon>Lactobacillales</taxon>
        <taxon>Lactobacillaceae</taxon>
        <taxon>Ligilactobacillus</taxon>
    </lineage>
</organism>
<comment type="subcellular location">
    <subcellularLocation>
        <location evidence="1 12">Cytoplasm</location>
    </subcellularLocation>
</comment>
<name>A0A0R2LGS1_9LACO</name>
<evidence type="ECO:0000256" key="1">
    <source>
        <dbReference type="ARBA" id="ARBA00004496"/>
    </source>
</evidence>
<accession>A0A0R2LGS1</accession>
<dbReference type="Proteomes" id="UP000051886">
    <property type="component" value="Unassembled WGS sequence"/>
</dbReference>
<evidence type="ECO:0000256" key="12">
    <source>
        <dbReference type="HAMAP-Rule" id="MF_02004"/>
    </source>
</evidence>
<evidence type="ECO:0000256" key="2">
    <source>
        <dbReference type="ARBA" id="ARBA00011245"/>
    </source>
</evidence>
<evidence type="ECO:0000256" key="8">
    <source>
        <dbReference type="ARBA" id="ARBA00023054"/>
    </source>
</evidence>
<evidence type="ECO:0000256" key="7">
    <source>
        <dbReference type="ARBA" id="ARBA00022917"/>
    </source>
</evidence>
<dbReference type="NCBIfam" id="NF004349">
    <property type="entry name" value="PRK05729.1"/>
    <property type="match status" value="1"/>
</dbReference>
<feature type="binding site" evidence="12">
    <location>
        <position position="532"/>
    </location>
    <ligand>
        <name>ATP</name>
        <dbReference type="ChEBI" id="CHEBI:30616"/>
    </ligand>
</feature>